<dbReference type="AlphaFoldDB" id="A0A1M5VMC2"/>
<dbReference type="Proteomes" id="UP000184240">
    <property type="component" value="Unassembled WGS sequence"/>
</dbReference>
<keyword evidence="5" id="KW-1185">Reference proteome</keyword>
<evidence type="ECO:0008006" key="6">
    <source>
        <dbReference type="Google" id="ProtNLM"/>
    </source>
</evidence>
<feature type="signal peptide" evidence="1">
    <location>
        <begin position="1"/>
        <end position="21"/>
    </location>
</feature>
<evidence type="ECO:0000313" key="2">
    <source>
        <dbReference type="EMBL" id="RXG30969.1"/>
    </source>
</evidence>
<accession>A0A1M5VMC2</accession>
<sequence length="141" mass="15806">MMRFLVVLFLLVFNCRLSAQAQQGQIVIGEAVHEPQLVVQVPFGERVAFGDVEIELTRVIDSRCPQNTTCVWAGIVEIEALVFKNGKPIESRKINLNSPAKTLFNSSAQELMGQSVLPYPDASQPKIKQEDYVLNVVWSQF</sequence>
<dbReference type="EMBL" id="FQXT01000002">
    <property type="protein sequence ID" value="SHH76318.1"/>
    <property type="molecule type" value="Genomic_DNA"/>
</dbReference>
<organism evidence="3 4">
    <name type="scientific">Leeuwenhoekiella palythoae</name>
    <dbReference type="NCBI Taxonomy" id="573501"/>
    <lineage>
        <taxon>Bacteria</taxon>
        <taxon>Pseudomonadati</taxon>
        <taxon>Bacteroidota</taxon>
        <taxon>Flavobacteriia</taxon>
        <taxon>Flavobacteriales</taxon>
        <taxon>Flavobacteriaceae</taxon>
        <taxon>Leeuwenhoekiella</taxon>
    </lineage>
</organism>
<dbReference type="STRING" id="573501.SAMN04487999_0813"/>
<keyword evidence="1" id="KW-0732">Signal</keyword>
<evidence type="ECO:0000256" key="1">
    <source>
        <dbReference type="SAM" id="SignalP"/>
    </source>
</evidence>
<feature type="chain" id="PRO_5013087507" description="TonB protein C-terminal" evidence="1">
    <location>
        <begin position="22"/>
        <end position="141"/>
    </location>
</feature>
<reference evidence="4" key="2">
    <citation type="submission" date="2016-11" db="EMBL/GenBank/DDBJ databases">
        <authorList>
            <person name="Varghese N."/>
            <person name="Submissions S."/>
        </authorList>
    </citation>
    <scope>NUCLEOTIDE SEQUENCE [LARGE SCALE GENOMIC DNA]</scope>
    <source>
        <strain evidence="4">DSM 19859</strain>
    </source>
</reference>
<evidence type="ECO:0000313" key="4">
    <source>
        <dbReference type="Proteomes" id="UP000184240"/>
    </source>
</evidence>
<proteinExistence type="predicted"/>
<gene>
    <name evidence="2" type="ORF">DSM01_105</name>
    <name evidence="3" type="ORF">SAMN04487999_0813</name>
</gene>
<dbReference type="Proteomes" id="UP000290037">
    <property type="component" value="Unassembled WGS sequence"/>
</dbReference>
<dbReference type="RefSeq" id="WP_072980695.1">
    <property type="nucleotide sequence ID" value="NZ_FQXT01000002.1"/>
</dbReference>
<reference evidence="3" key="1">
    <citation type="submission" date="2016-11" db="EMBL/GenBank/DDBJ databases">
        <authorList>
            <person name="Jaros S."/>
            <person name="Januszkiewicz K."/>
            <person name="Wedrychowicz H."/>
        </authorList>
    </citation>
    <scope>NUCLEOTIDE SEQUENCE [LARGE SCALE GENOMIC DNA]</scope>
    <source>
        <strain evidence="3">DSM 19859</strain>
    </source>
</reference>
<evidence type="ECO:0000313" key="5">
    <source>
        <dbReference type="Proteomes" id="UP000290037"/>
    </source>
</evidence>
<protein>
    <recommendedName>
        <fullName evidence="6">TonB protein C-terminal</fullName>
    </recommendedName>
</protein>
<dbReference type="EMBL" id="QOVN01000001">
    <property type="protein sequence ID" value="RXG30969.1"/>
    <property type="molecule type" value="Genomic_DNA"/>
</dbReference>
<dbReference type="OrthoDB" id="163809at2"/>
<name>A0A1M5VMC2_9FLAO</name>
<evidence type="ECO:0000313" key="3">
    <source>
        <dbReference type="EMBL" id="SHH76318.1"/>
    </source>
</evidence>
<reference evidence="2 5" key="3">
    <citation type="submission" date="2018-07" db="EMBL/GenBank/DDBJ databases">
        <title>Leeuwenhoekiella genomics.</title>
        <authorList>
            <person name="Tahon G."/>
            <person name="Willems A."/>
        </authorList>
    </citation>
    <scope>NUCLEOTIDE SEQUENCE [LARGE SCALE GENOMIC DNA]</scope>
    <source>
        <strain evidence="2 5">LMG 24856</strain>
    </source>
</reference>